<dbReference type="WBParaSite" id="jg632">
    <property type="protein sequence ID" value="jg632"/>
    <property type="gene ID" value="jg632"/>
</dbReference>
<evidence type="ECO:0000313" key="2">
    <source>
        <dbReference type="WBParaSite" id="jg632"/>
    </source>
</evidence>
<dbReference type="Proteomes" id="UP000887574">
    <property type="component" value="Unplaced"/>
</dbReference>
<keyword evidence="1" id="KW-1185">Reference proteome</keyword>
<sequence length="73" mass="7959">MLSSVSQLFQDNTTVILGAVAGLGAVSAYGLTTPCLGDSKINGKIWEEHVRHRVRSTFAYVLVQWALLLEQPT</sequence>
<protein>
    <submittedName>
        <fullName evidence="2">Uncharacterized protein</fullName>
    </submittedName>
</protein>
<organism evidence="1 2">
    <name type="scientific">Ditylenchus dipsaci</name>
    <dbReference type="NCBI Taxonomy" id="166011"/>
    <lineage>
        <taxon>Eukaryota</taxon>
        <taxon>Metazoa</taxon>
        <taxon>Ecdysozoa</taxon>
        <taxon>Nematoda</taxon>
        <taxon>Chromadorea</taxon>
        <taxon>Rhabditida</taxon>
        <taxon>Tylenchina</taxon>
        <taxon>Tylenchomorpha</taxon>
        <taxon>Sphaerularioidea</taxon>
        <taxon>Anguinidae</taxon>
        <taxon>Anguininae</taxon>
        <taxon>Ditylenchus</taxon>
    </lineage>
</organism>
<reference evidence="2" key="1">
    <citation type="submission" date="2022-11" db="UniProtKB">
        <authorList>
            <consortium name="WormBaseParasite"/>
        </authorList>
    </citation>
    <scope>IDENTIFICATION</scope>
</reference>
<accession>A0A915EH95</accession>
<evidence type="ECO:0000313" key="1">
    <source>
        <dbReference type="Proteomes" id="UP000887574"/>
    </source>
</evidence>
<proteinExistence type="predicted"/>
<dbReference type="AlphaFoldDB" id="A0A915EH95"/>
<name>A0A915EH95_9BILA</name>